<dbReference type="AlphaFoldDB" id="A0A060S900"/>
<keyword evidence="1 2" id="KW-0732">Signal</keyword>
<dbReference type="HOGENOM" id="CLU_047639_5_0_1"/>
<dbReference type="OMA" id="HSHINRA"/>
<keyword evidence="5" id="KW-1185">Reference proteome</keyword>
<comment type="caution">
    <text evidence="4">The sequence shown here is derived from an EMBL/GenBank/DDBJ whole genome shotgun (WGS) entry which is preliminary data.</text>
</comment>
<name>A0A060S900_PYCCI</name>
<feature type="chain" id="PRO_5001592036" evidence="2">
    <location>
        <begin position="26"/>
        <end position="164"/>
    </location>
</feature>
<evidence type="ECO:0000259" key="3">
    <source>
        <dbReference type="Pfam" id="PF03330"/>
    </source>
</evidence>
<dbReference type="Pfam" id="PF03330">
    <property type="entry name" value="DPBB_1"/>
    <property type="match status" value="1"/>
</dbReference>
<reference evidence="4" key="1">
    <citation type="submission" date="2014-01" db="EMBL/GenBank/DDBJ databases">
        <title>The genome of the white-rot fungus Pycnoporus cinnabarinus: a basidiomycete model with a versatile arsenal for lignocellulosic biomass breakdown.</title>
        <authorList>
            <person name="Levasseur A."/>
            <person name="Lomascolo A."/>
            <person name="Ruiz-Duenas F.J."/>
            <person name="Uzan E."/>
            <person name="Piumi F."/>
            <person name="Kues U."/>
            <person name="Ram A.F.J."/>
            <person name="Murat C."/>
            <person name="Haon M."/>
            <person name="Benoit I."/>
            <person name="Arfi Y."/>
            <person name="Chevret D."/>
            <person name="Drula E."/>
            <person name="Kwon M.J."/>
            <person name="Gouret P."/>
            <person name="Lesage-Meessen L."/>
            <person name="Lombard V."/>
            <person name="Mariette J."/>
            <person name="Noirot C."/>
            <person name="Park J."/>
            <person name="Patyshakuliyeva A."/>
            <person name="Wieneger R.A.B."/>
            <person name="Wosten H.A.B."/>
            <person name="Martin F."/>
            <person name="Coutinho P.M."/>
            <person name="de Vries R."/>
            <person name="Martinez A.T."/>
            <person name="Klopp C."/>
            <person name="Pontarotti P."/>
            <person name="Henrissat B."/>
            <person name="Record E."/>
        </authorList>
    </citation>
    <scope>NUCLEOTIDE SEQUENCE [LARGE SCALE GENOMIC DNA]</scope>
    <source>
        <strain evidence="4">BRFM137</strain>
    </source>
</reference>
<feature type="signal peptide" evidence="2">
    <location>
        <begin position="1"/>
        <end position="25"/>
    </location>
</feature>
<sequence length="164" mass="17558">MFNSSRSFILALLSLAAFFLGTALAAPFGGPHFVASAHAHSAVRATANAPQNFTLSLSASSAHAVAQKRGYDNARFTYYDAGQNACGSTDDGNAYVMALSSSIYNNGEHCYKQVTLQYNGKQVKATVTDKCPGCKDAEADLSRPLFQALAPLDDGVIYGQWWFD</sequence>
<evidence type="ECO:0000256" key="2">
    <source>
        <dbReference type="SAM" id="SignalP"/>
    </source>
</evidence>
<protein>
    <submittedName>
        <fullName evidence="4">Distantly related to plant expansins</fullName>
    </submittedName>
</protein>
<dbReference type="Proteomes" id="UP000029665">
    <property type="component" value="Unassembled WGS sequence"/>
</dbReference>
<dbReference type="InterPro" id="IPR036908">
    <property type="entry name" value="RlpA-like_sf"/>
</dbReference>
<dbReference type="OrthoDB" id="623670at2759"/>
<dbReference type="EMBL" id="CCBP010000092">
    <property type="protein sequence ID" value="CDO70726.1"/>
    <property type="molecule type" value="Genomic_DNA"/>
</dbReference>
<dbReference type="InterPro" id="IPR051477">
    <property type="entry name" value="Expansin_CellWall"/>
</dbReference>
<dbReference type="CDD" id="cd22191">
    <property type="entry name" value="DPBB_RlpA_EXP_N-like"/>
    <property type="match status" value="1"/>
</dbReference>
<evidence type="ECO:0000313" key="4">
    <source>
        <dbReference type="EMBL" id="CDO70726.1"/>
    </source>
</evidence>
<gene>
    <name evidence="4" type="ORF">BN946_scf184798.g41</name>
</gene>
<accession>A0A060S900</accession>
<proteinExistence type="predicted"/>
<dbReference type="SUPFAM" id="SSF50685">
    <property type="entry name" value="Barwin-like endoglucanases"/>
    <property type="match status" value="1"/>
</dbReference>
<evidence type="ECO:0000313" key="5">
    <source>
        <dbReference type="Proteomes" id="UP000029665"/>
    </source>
</evidence>
<evidence type="ECO:0000256" key="1">
    <source>
        <dbReference type="ARBA" id="ARBA00022729"/>
    </source>
</evidence>
<dbReference type="PANTHER" id="PTHR31836">
    <property type="match status" value="1"/>
</dbReference>
<feature type="domain" description="RlpA-like protein double-psi beta-barrel" evidence="3">
    <location>
        <begin position="77"/>
        <end position="158"/>
    </location>
</feature>
<dbReference type="InterPro" id="IPR009009">
    <property type="entry name" value="RlpA-like_DPBB"/>
</dbReference>
<dbReference type="PANTHER" id="PTHR31836:SF28">
    <property type="entry name" value="SRCR DOMAIN-CONTAINING PROTEIN-RELATED"/>
    <property type="match status" value="1"/>
</dbReference>
<organism evidence="4 5">
    <name type="scientific">Pycnoporus cinnabarinus</name>
    <name type="common">Cinnabar-red polypore</name>
    <name type="synonym">Trametes cinnabarina</name>
    <dbReference type="NCBI Taxonomy" id="5643"/>
    <lineage>
        <taxon>Eukaryota</taxon>
        <taxon>Fungi</taxon>
        <taxon>Dikarya</taxon>
        <taxon>Basidiomycota</taxon>
        <taxon>Agaricomycotina</taxon>
        <taxon>Agaricomycetes</taxon>
        <taxon>Polyporales</taxon>
        <taxon>Polyporaceae</taxon>
        <taxon>Trametes</taxon>
    </lineage>
</organism>
<dbReference type="Gene3D" id="2.40.40.10">
    <property type="entry name" value="RlpA-like domain"/>
    <property type="match status" value="1"/>
</dbReference>
<dbReference type="STRING" id="5643.A0A060S900"/>